<dbReference type="InterPro" id="IPR000535">
    <property type="entry name" value="MSP_dom"/>
</dbReference>
<evidence type="ECO:0000313" key="7">
    <source>
        <dbReference type="EMBL" id="KDO24231.1"/>
    </source>
</evidence>
<evidence type="ECO:0000256" key="2">
    <source>
        <dbReference type="ARBA" id="ARBA00008932"/>
    </source>
</evidence>
<dbReference type="GeneID" id="24132012"/>
<protein>
    <recommendedName>
        <fullName evidence="6">MSP domain-containing protein</fullName>
    </recommendedName>
</protein>
<sequence>MTNAEATAVHAIVVTPNDGLVFLDGRATMTLTNPSSADCVAFSVRPSAAYKVEPNHGVLKPAGGIALLVTPLDATRHPRDDLTVQSVGVEASYCRALQAQAAPDAMHALIQLWANVEMDHVTSYRVFVQKRPSMRLDTIITPVVDPTATHVESISFVLSPESPVTILVRNPSARDSVTFQVMASQLKRYHVRPNHGVLGPMSQIRVQMLLKPAYCDKLLRATPTTRGLLKDKILVQALTLSPDFCRQLTKKASKEVIDDLTTLWIRAEKKRIVTKKLRCRFELTAGGPMTWHLALTPSMDFAPAVEGGDDENDVVVKKGSHRAPPPPAKYCDCEIM</sequence>
<dbReference type="PROSITE" id="PS50202">
    <property type="entry name" value="MSP"/>
    <property type="match status" value="2"/>
</dbReference>
<dbReference type="RefSeq" id="XP_012205007.1">
    <property type="nucleotide sequence ID" value="XM_012349617.1"/>
</dbReference>
<dbReference type="STRING" id="695850.A0A067CCI4"/>
<gene>
    <name evidence="7" type="ORF">SPRG_09867</name>
</gene>
<dbReference type="GO" id="GO:0005789">
    <property type="term" value="C:endoplasmic reticulum membrane"/>
    <property type="evidence" value="ECO:0007669"/>
    <property type="project" value="InterPro"/>
</dbReference>
<dbReference type="OMA" id="MTWHLAL"/>
<comment type="similarity">
    <text evidence="2">Belongs to the VAMP-associated protein (VAP) (TC 9.B.17) family.</text>
</comment>
<evidence type="ECO:0000259" key="6">
    <source>
        <dbReference type="PROSITE" id="PS50202"/>
    </source>
</evidence>
<keyword evidence="4" id="KW-1133">Transmembrane helix</keyword>
<evidence type="ECO:0000313" key="8">
    <source>
        <dbReference type="Proteomes" id="UP000030745"/>
    </source>
</evidence>
<feature type="domain" description="MSP" evidence="6">
    <location>
        <begin position="11"/>
        <end position="131"/>
    </location>
</feature>
<dbReference type="GO" id="GO:0090158">
    <property type="term" value="P:endoplasmic reticulum membrane organization"/>
    <property type="evidence" value="ECO:0007669"/>
    <property type="project" value="TreeGrafter"/>
</dbReference>
<feature type="domain" description="MSP" evidence="6">
    <location>
        <begin position="141"/>
        <end position="282"/>
    </location>
</feature>
<evidence type="ECO:0000256" key="4">
    <source>
        <dbReference type="ARBA" id="ARBA00022989"/>
    </source>
</evidence>
<proteinExistence type="inferred from homology"/>
<evidence type="ECO:0000256" key="5">
    <source>
        <dbReference type="ARBA" id="ARBA00023136"/>
    </source>
</evidence>
<accession>A0A067CCI4</accession>
<comment type="subcellular location">
    <subcellularLocation>
        <location evidence="1">Membrane</location>
        <topology evidence="1">Single-pass type IV membrane protein</topology>
    </subcellularLocation>
</comment>
<dbReference type="AlphaFoldDB" id="A0A067CCI4"/>
<keyword evidence="3" id="KW-0812">Transmembrane</keyword>
<keyword evidence="5" id="KW-0472">Membrane</keyword>
<evidence type="ECO:0000256" key="1">
    <source>
        <dbReference type="ARBA" id="ARBA00004211"/>
    </source>
</evidence>
<dbReference type="PANTHER" id="PTHR10809">
    <property type="entry name" value="VESICLE-ASSOCIATED MEMBRANE PROTEIN-ASSOCIATED PROTEIN"/>
    <property type="match status" value="1"/>
</dbReference>
<dbReference type="EMBL" id="KK583244">
    <property type="protein sequence ID" value="KDO24231.1"/>
    <property type="molecule type" value="Genomic_DNA"/>
</dbReference>
<dbReference type="Pfam" id="PF00635">
    <property type="entry name" value="Motile_Sperm"/>
    <property type="match status" value="2"/>
</dbReference>
<dbReference type="InterPro" id="IPR016763">
    <property type="entry name" value="VAP"/>
</dbReference>
<evidence type="ECO:0000256" key="3">
    <source>
        <dbReference type="ARBA" id="ARBA00022692"/>
    </source>
</evidence>
<reference evidence="7 8" key="1">
    <citation type="journal article" date="2013" name="PLoS Genet.">
        <title>Distinctive expansion of potential virulence genes in the genome of the oomycete fish pathogen Saprolegnia parasitica.</title>
        <authorList>
            <person name="Jiang R.H."/>
            <person name="de Bruijn I."/>
            <person name="Haas B.J."/>
            <person name="Belmonte R."/>
            <person name="Lobach L."/>
            <person name="Christie J."/>
            <person name="van den Ackerveken G."/>
            <person name="Bottin A."/>
            <person name="Bulone V."/>
            <person name="Diaz-Moreno S.M."/>
            <person name="Dumas B."/>
            <person name="Fan L."/>
            <person name="Gaulin E."/>
            <person name="Govers F."/>
            <person name="Grenville-Briggs L.J."/>
            <person name="Horner N.R."/>
            <person name="Levin J.Z."/>
            <person name="Mammella M."/>
            <person name="Meijer H.J."/>
            <person name="Morris P."/>
            <person name="Nusbaum C."/>
            <person name="Oome S."/>
            <person name="Phillips A.J."/>
            <person name="van Rooyen D."/>
            <person name="Rzeszutek E."/>
            <person name="Saraiva M."/>
            <person name="Secombes C.J."/>
            <person name="Seidl M.F."/>
            <person name="Snel B."/>
            <person name="Stassen J.H."/>
            <person name="Sykes S."/>
            <person name="Tripathy S."/>
            <person name="van den Berg H."/>
            <person name="Vega-Arreguin J.C."/>
            <person name="Wawra S."/>
            <person name="Young S.K."/>
            <person name="Zeng Q."/>
            <person name="Dieguez-Uribeondo J."/>
            <person name="Russ C."/>
            <person name="Tyler B.M."/>
            <person name="van West P."/>
        </authorList>
    </citation>
    <scope>NUCLEOTIDE SEQUENCE [LARGE SCALE GENOMIC DNA]</scope>
    <source>
        <strain evidence="7 8">CBS 223.65</strain>
    </source>
</reference>
<dbReference type="InterPro" id="IPR008962">
    <property type="entry name" value="PapD-like_sf"/>
</dbReference>
<dbReference type="Proteomes" id="UP000030745">
    <property type="component" value="Unassembled WGS sequence"/>
</dbReference>
<dbReference type="PANTHER" id="PTHR10809:SF6">
    <property type="entry name" value="AT11025P-RELATED"/>
    <property type="match status" value="1"/>
</dbReference>
<dbReference type="VEuPathDB" id="FungiDB:SPRG_09867"/>
<dbReference type="KEGG" id="spar:SPRG_09867"/>
<keyword evidence="8" id="KW-1185">Reference proteome</keyword>
<dbReference type="GO" id="GO:0061817">
    <property type="term" value="P:endoplasmic reticulum-plasma membrane tethering"/>
    <property type="evidence" value="ECO:0007669"/>
    <property type="project" value="TreeGrafter"/>
</dbReference>
<dbReference type="SUPFAM" id="SSF49354">
    <property type="entry name" value="PapD-like"/>
    <property type="match status" value="2"/>
</dbReference>
<dbReference type="InterPro" id="IPR013783">
    <property type="entry name" value="Ig-like_fold"/>
</dbReference>
<dbReference type="GO" id="GO:0005886">
    <property type="term" value="C:plasma membrane"/>
    <property type="evidence" value="ECO:0007669"/>
    <property type="project" value="TreeGrafter"/>
</dbReference>
<organism evidence="7 8">
    <name type="scientific">Saprolegnia parasitica (strain CBS 223.65)</name>
    <dbReference type="NCBI Taxonomy" id="695850"/>
    <lineage>
        <taxon>Eukaryota</taxon>
        <taxon>Sar</taxon>
        <taxon>Stramenopiles</taxon>
        <taxon>Oomycota</taxon>
        <taxon>Saprolegniomycetes</taxon>
        <taxon>Saprolegniales</taxon>
        <taxon>Saprolegniaceae</taxon>
        <taxon>Saprolegnia</taxon>
    </lineage>
</organism>
<name>A0A067CCI4_SAPPC</name>
<dbReference type="OrthoDB" id="264603at2759"/>
<dbReference type="Gene3D" id="2.60.40.10">
    <property type="entry name" value="Immunoglobulins"/>
    <property type="match status" value="2"/>
</dbReference>